<dbReference type="SUPFAM" id="SSF55681">
    <property type="entry name" value="Class II aaRS and biotin synthetases"/>
    <property type="match status" value="1"/>
</dbReference>
<proteinExistence type="predicted"/>
<dbReference type="GO" id="GO:0005524">
    <property type="term" value="F:ATP binding"/>
    <property type="evidence" value="ECO:0007669"/>
    <property type="project" value="InterPro"/>
</dbReference>
<evidence type="ECO:0000313" key="2">
    <source>
        <dbReference type="Proteomes" id="UP000036681"/>
    </source>
</evidence>
<dbReference type="Pfam" id="PF00587">
    <property type="entry name" value="tRNA-synt_2b"/>
    <property type="match status" value="1"/>
</dbReference>
<keyword evidence="2" id="KW-1185">Reference proteome</keyword>
<dbReference type="GO" id="GO:0004812">
    <property type="term" value="F:aminoacyl-tRNA ligase activity"/>
    <property type="evidence" value="ECO:0007669"/>
    <property type="project" value="InterPro"/>
</dbReference>
<sequence>MVRGAIIEAVNMPLEVFASFSDSIEGSSTNYLTGASTFIEVSPPHMVRGAIIEAVNMPLEVFASFSDSIEGSSTNYLTGHGLISLLSVFTKTRFTRSSNKWPIRILSSGTSYRNNSLSDSQPNLYDASQRKKIAVLSICLDKEEERNEYNSLTNDFGEVLMEILKCPVDKRLLAACELFNYESSAINFTYGDDIEVGRIGRAGTYISNRLNIVVSNGKNTNKTEFVHLVYAELDITRLVGVIIEEYLIGTKRVPDSIRRML</sequence>
<dbReference type="AlphaFoldDB" id="A0A0M3IIB7"/>
<protein>
    <submittedName>
        <fullName evidence="3">tRNA-synt_2b domain-containing protein</fullName>
    </submittedName>
</protein>
<name>A0A0M3IIB7_ASCLU</name>
<dbReference type="Proteomes" id="UP000036681">
    <property type="component" value="Unplaced"/>
</dbReference>
<evidence type="ECO:0000313" key="3">
    <source>
        <dbReference type="WBParaSite" id="ALUE_0001827101-mRNA-1"/>
    </source>
</evidence>
<organism evidence="2 3">
    <name type="scientific">Ascaris lumbricoides</name>
    <name type="common">Giant roundworm</name>
    <dbReference type="NCBI Taxonomy" id="6252"/>
    <lineage>
        <taxon>Eukaryota</taxon>
        <taxon>Metazoa</taxon>
        <taxon>Ecdysozoa</taxon>
        <taxon>Nematoda</taxon>
        <taxon>Chromadorea</taxon>
        <taxon>Rhabditida</taxon>
        <taxon>Spirurina</taxon>
        <taxon>Ascaridomorpha</taxon>
        <taxon>Ascaridoidea</taxon>
        <taxon>Ascarididae</taxon>
        <taxon>Ascaris</taxon>
    </lineage>
</organism>
<dbReference type="WBParaSite" id="ALUE_0001827101-mRNA-1">
    <property type="protein sequence ID" value="ALUE_0001827101-mRNA-1"/>
    <property type="gene ID" value="ALUE_0001827101"/>
</dbReference>
<dbReference type="InterPro" id="IPR002314">
    <property type="entry name" value="aa-tRNA-synt_IIb"/>
</dbReference>
<dbReference type="InterPro" id="IPR045864">
    <property type="entry name" value="aa-tRNA-synth_II/BPL/LPL"/>
</dbReference>
<reference evidence="3" key="1">
    <citation type="submission" date="2017-02" db="UniProtKB">
        <authorList>
            <consortium name="WormBaseParasite"/>
        </authorList>
    </citation>
    <scope>IDENTIFICATION</scope>
</reference>
<evidence type="ECO:0000259" key="1">
    <source>
        <dbReference type="Pfam" id="PF00587"/>
    </source>
</evidence>
<accession>A0A0M3IIB7</accession>
<dbReference type="GO" id="GO:0006418">
    <property type="term" value="P:tRNA aminoacylation for protein translation"/>
    <property type="evidence" value="ECO:0007669"/>
    <property type="project" value="InterPro"/>
</dbReference>
<feature type="domain" description="Aminoacyl-tRNA synthetase class II (G/ P/ S/T)" evidence="1">
    <location>
        <begin position="87"/>
        <end position="246"/>
    </location>
</feature>
<dbReference type="Gene3D" id="3.30.930.10">
    <property type="entry name" value="Bira Bifunctional Protein, Domain 2"/>
    <property type="match status" value="1"/>
</dbReference>